<dbReference type="RefSeq" id="XP_001228753.1">
    <property type="nucleotide sequence ID" value="XM_001228752.1"/>
</dbReference>
<keyword evidence="2" id="KW-0040">ANK repeat</keyword>
<dbReference type="PROSITE" id="PS50297">
    <property type="entry name" value="ANK_REP_REGION"/>
    <property type="match status" value="5"/>
</dbReference>
<gene>
    <name evidence="9" type="ORF">CHGG_02237</name>
</gene>
<evidence type="ECO:0000259" key="6">
    <source>
        <dbReference type="Pfam" id="PF22939"/>
    </source>
</evidence>
<dbReference type="Pfam" id="PF17100">
    <property type="entry name" value="NACHT_N"/>
    <property type="match status" value="1"/>
</dbReference>
<evidence type="ECO:0000256" key="3">
    <source>
        <dbReference type="SAM" id="MobiDB-lite"/>
    </source>
</evidence>
<evidence type="ECO:0000256" key="1">
    <source>
        <dbReference type="ARBA" id="ARBA00022737"/>
    </source>
</evidence>
<dbReference type="Pfam" id="PF24883">
    <property type="entry name" value="NPHP3_N"/>
    <property type="match status" value="1"/>
</dbReference>
<proteinExistence type="predicted"/>
<accession>Q2HC17</accession>
<feature type="compositionally biased region" description="Polar residues" evidence="3">
    <location>
        <begin position="1477"/>
        <end position="1489"/>
    </location>
</feature>
<feature type="domain" description="MULE transposase" evidence="4">
    <location>
        <begin position="1040"/>
        <end position="1136"/>
    </location>
</feature>
<dbReference type="Proteomes" id="UP000001056">
    <property type="component" value="Unassembled WGS sequence"/>
</dbReference>
<feature type="compositionally biased region" description="Basic residues" evidence="3">
    <location>
        <begin position="1393"/>
        <end position="1405"/>
    </location>
</feature>
<dbReference type="InterPro" id="IPR054471">
    <property type="entry name" value="GPIID_WHD"/>
</dbReference>
<dbReference type="PANTHER" id="PTHR24118:SF99">
    <property type="entry name" value="POTE ANKYRIN DOMAIN FAMILY MEMBER 3C-RELATED"/>
    <property type="match status" value="1"/>
</dbReference>
<reference evidence="10" key="1">
    <citation type="journal article" date="2015" name="Genome Announc.">
        <title>Draft genome sequence of the cellulolytic fungus Chaetomium globosum.</title>
        <authorList>
            <person name="Cuomo C.A."/>
            <person name="Untereiner W.A."/>
            <person name="Ma L.-J."/>
            <person name="Grabherr M."/>
            <person name="Birren B.W."/>
        </authorList>
    </citation>
    <scope>NUCLEOTIDE SEQUENCE [LARGE SCALE GENOMIC DNA]</scope>
    <source>
        <strain evidence="10">ATCC 6205 / CBS 148.51 / DSM 1962 / NBRC 6347 / NRRL 1970</strain>
    </source>
</reference>
<evidence type="ECO:0000259" key="8">
    <source>
        <dbReference type="Pfam" id="PF24883"/>
    </source>
</evidence>
<keyword evidence="1" id="KW-0677">Repeat</keyword>
<dbReference type="STRING" id="306901.Q2HC17"/>
<dbReference type="Pfam" id="PF23239">
    <property type="entry name" value="DUF7069"/>
    <property type="match status" value="1"/>
</dbReference>
<feature type="repeat" description="ANK" evidence="2">
    <location>
        <begin position="578"/>
        <end position="610"/>
    </location>
</feature>
<dbReference type="PRINTS" id="PR01415">
    <property type="entry name" value="ANKYRIN"/>
</dbReference>
<name>Q2HC17_CHAGB</name>
<feature type="repeat" description="ANK" evidence="2">
    <location>
        <begin position="620"/>
        <end position="652"/>
    </location>
</feature>
<dbReference type="HOGENOM" id="CLU_247999_0_0_1"/>
<dbReference type="EMBL" id="CH408030">
    <property type="protein sequence ID" value="EAQ90302.1"/>
    <property type="molecule type" value="Genomic_DNA"/>
</dbReference>
<sequence length="1515" mass="171882">MADGANGTTSTNKSDSLGQAQLQAITERGIKRLDEDKLKWAIAGHEIAVGDRIAQAADLVLWAKDWISLATKASPEASIVWAGVSIVLPLLTNHRTAEEANRGGFIYVATRMRYYAAFGSQVFRLAQSGAVGRDLMAEVNTHIVGLYQKILEFQDVVNRDLGRPGPEHRQTSALRATPSTSYTQASLIRHATSKHARDGSALVNNMATLWNILEDALQNAQTGLVILVFDAFDECLKSEFENLAEKLKQLHRNTQQQSHGKLRTLLTCRPYEEILGEFRDLVNDFPFIRIPGEDESVAIAKEVNLVVDYRVEQLARKKVLRDDVKRRLKERLLEIEHRIYLWVHLVFDYLEEFDFKRTPKGVDESIATLPDNVNQAYEKILNKPRDTSMIRKVLSIILGASRPLTLSEMNIAVNTDTSTSSPVALDLESEKDFQARLRSWCGLFVSVYHGKIYFLHQTAREFLLAPPSPLTAAVPNLHWHHSITARDAHQVLAEVCIAYLDLFNLPETSPSGACVDFLDYSAQHWANHFRNAQPTGSASSMHRAFRIYNPHGESLSKWYNIYQRANMKDADIEAKDKDGRTPLFWAAERGDEAVITLLLDEGANIEAKTRANIETKEEEYGQAPLAIAAGCYNEAVVALLLDRGADIEAKDTFGQTPLTQAAKNGSNATVQLLLDKGADIESKDILGQTPLTQAAKDGYKATVRLLLDQGADIEAKHGNDQTPLAWAARRGHRVIVALFLDRGANIEAKVASIAEHHLDKLLKTGLRLLLRFCLTKVLMPPRGTGFVGSYRFRERWKYWAKWALSSTKGATPPNCAHKMSDQDFEEWGGFSEDGLSDDEDAIPIYPEGGALCNDGSTQANPTYYTIVCDRFGLPRPTEGVRLRKSSTRKSGCKFKASAKLTDEGWVFRHHKDPRYHVHNHPKSLDPSAHPQHRKIKSPVKNLVKKMSSYSAIKAREISKMVEEEEPNSHFTIKDINNARQAFRRQEKDGCSASGAVIKAFDQEGVLYVPKWDTRDPNRLLGIAFTFPECQEMWKRFPDCLSFDNTHSTNALGFPLFVITTQTNINSTANVAFGLINNERREGFDFLAQGVKELQVQLEARSPAVTITDKDERMRDALKETFPDAQQQLCRFHINKNFTTEEPSEDRPGSRTKITHDAEGVLTIWKILVRAKTKEEFVRIWTWLIAEFSDQEEILQYLQAEWLPLREQWAEYCTRRHLNFSQSVTSQTESSNFNIKSYLVTGKSDFLRLTKALKEMCQNQHRNYNQEVAKQMTRIKMDYFPQDYLGSEEVPVCDDSCTIQLQFRLPCRHIIHQRLKDKEPLTLQDLDPRWLLDSRIDCQERYIRIRDPNPAERRRGRPKNEPIPVTRELCLPGQVSLRPPASQRGNRQSQRGWRGSRRARNPRAARGHASAGRLNPSVRRRLSQWEIEPEQLDDLESRPEIESEPEPEIIVNTWRGKDPERRPENAPRISGPARSQGAVPNQTLRTTRSGRTVMPVARIQESQEQPARARKRPRRC</sequence>
<dbReference type="SUPFAM" id="SSF48403">
    <property type="entry name" value="Ankyrin repeat"/>
    <property type="match status" value="1"/>
</dbReference>
<evidence type="ECO:0000259" key="4">
    <source>
        <dbReference type="Pfam" id="PF10551"/>
    </source>
</evidence>
<protein>
    <submittedName>
        <fullName evidence="9">Uncharacterized protein</fullName>
    </submittedName>
</protein>
<dbReference type="InterPro" id="IPR056884">
    <property type="entry name" value="NPHP3-like_N"/>
</dbReference>
<dbReference type="OrthoDB" id="163438at2759"/>
<dbReference type="PROSITE" id="PS50088">
    <property type="entry name" value="ANK_REPEAT"/>
    <property type="match status" value="5"/>
</dbReference>
<feature type="domain" description="NWD NACHT-NTPase N-terminal" evidence="5">
    <location>
        <begin position="11"/>
        <end position="154"/>
    </location>
</feature>
<feature type="repeat" description="ANK" evidence="2">
    <location>
        <begin position="686"/>
        <end position="718"/>
    </location>
</feature>
<evidence type="ECO:0000259" key="7">
    <source>
        <dbReference type="Pfam" id="PF23239"/>
    </source>
</evidence>
<feature type="compositionally biased region" description="Low complexity" evidence="3">
    <location>
        <begin position="1380"/>
        <end position="1392"/>
    </location>
</feature>
<dbReference type="eggNOG" id="KOG4369">
    <property type="taxonomic scope" value="Eukaryota"/>
</dbReference>
<evidence type="ECO:0000313" key="10">
    <source>
        <dbReference type="Proteomes" id="UP000001056"/>
    </source>
</evidence>
<dbReference type="Pfam" id="PF22939">
    <property type="entry name" value="WHD_GPIID"/>
    <property type="match status" value="1"/>
</dbReference>
<feature type="domain" description="Nephrocystin 3-like N-terminal" evidence="8">
    <location>
        <begin position="184"/>
        <end position="269"/>
    </location>
</feature>
<feature type="compositionally biased region" description="Basic and acidic residues" evidence="3">
    <location>
        <begin position="1454"/>
        <end position="1464"/>
    </location>
</feature>
<dbReference type="Pfam" id="PF12796">
    <property type="entry name" value="Ank_2"/>
    <property type="match status" value="2"/>
</dbReference>
<evidence type="ECO:0000256" key="2">
    <source>
        <dbReference type="PROSITE-ProRule" id="PRU00023"/>
    </source>
</evidence>
<dbReference type="InterPro" id="IPR036770">
    <property type="entry name" value="Ankyrin_rpt-contain_sf"/>
</dbReference>
<dbReference type="Gene3D" id="1.25.40.20">
    <property type="entry name" value="Ankyrin repeat-containing domain"/>
    <property type="match status" value="2"/>
</dbReference>
<dbReference type="InterPro" id="IPR018289">
    <property type="entry name" value="MULE_transposase_dom"/>
</dbReference>
<feature type="repeat" description="ANK" evidence="2">
    <location>
        <begin position="653"/>
        <end position="685"/>
    </location>
</feature>
<feature type="domain" description="GPI inositol-deacylase winged helix" evidence="6">
    <location>
        <begin position="383"/>
        <end position="465"/>
    </location>
</feature>
<dbReference type="InParanoid" id="Q2HC17"/>
<dbReference type="PANTHER" id="PTHR24118">
    <property type="entry name" value="POTE ANKYRIN DOMAIN"/>
    <property type="match status" value="1"/>
</dbReference>
<evidence type="ECO:0000313" key="9">
    <source>
        <dbReference type="EMBL" id="EAQ90302.1"/>
    </source>
</evidence>
<evidence type="ECO:0000259" key="5">
    <source>
        <dbReference type="Pfam" id="PF17100"/>
    </source>
</evidence>
<feature type="domain" description="DUF7069" evidence="7">
    <location>
        <begin position="299"/>
        <end position="363"/>
    </location>
</feature>
<dbReference type="GeneID" id="4388975"/>
<feature type="region of interest" description="Disordered" evidence="3">
    <location>
        <begin position="1348"/>
        <end position="1515"/>
    </location>
</feature>
<dbReference type="InterPro" id="IPR002110">
    <property type="entry name" value="Ankyrin_rpt"/>
</dbReference>
<dbReference type="VEuPathDB" id="FungiDB:CHGG_02237"/>
<keyword evidence="10" id="KW-1185">Reference proteome</keyword>
<dbReference type="SMART" id="SM00248">
    <property type="entry name" value="ANK"/>
    <property type="match status" value="5"/>
</dbReference>
<organism evidence="9 10">
    <name type="scientific">Chaetomium globosum (strain ATCC 6205 / CBS 148.51 / DSM 1962 / NBRC 6347 / NRRL 1970)</name>
    <name type="common">Soil fungus</name>
    <dbReference type="NCBI Taxonomy" id="306901"/>
    <lineage>
        <taxon>Eukaryota</taxon>
        <taxon>Fungi</taxon>
        <taxon>Dikarya</taxon>
        <taxon>Ascomycota</taxon>
        <taxon>Pezizomycotina</taxon>
        <taxon>Sordariomycetes</taxon>
        <taxon>Sordariomycetidae</taxon>
        <taxon>Sordariales</taxon>
        <taxon>Chaetomiaceae</taxon>
        <taxon>Chaetomium</taxon>
    </lineage>
</organism>
<dbReference type="InterPro" id="IPR055497">
    <property type="entry name" value="DUF7069"/>
</dbReference>
<dbReference type="Pfam" id="PF10551">
    <property type="entry name" value="MULE"/>
    <property type="match status" value="1"/>
</dbReference>
<dbReference type="InterPro" id="IPR031359">
    <property type="entry name" value="NACHT_N"/>
</dbReference>
<feature type="repeat" description="ANK" evidence="2">
    <location>
        <begin position="719"/>
        <end position="751"/>
    </location>
</feature>